<dbReference type="GO" id="GO:0008360">
    <property type="term" value="P:regulation of cell shape"/>
    <property type="evidence" value="ECO:0007669"/>
    <property type="project" value="UniProtKB-UniRule"/>
</dbReference>
<feature type="active site" description="Proton donor/acceptor" evidence="6">
    <location>
        <position position="226"/>
    </location>
</feature>
<name>A0A964UX97_9ACTN</name>
<evidence type="ECO:0000256" key="1">
    <source>
        <dbReference type="ARBA" id="ARBA00004752"/>
    </source>
</evidence>
<evidence type="ECO:0000256" key="2">
    <source>
        <dbReference type="ARBA" id="ARBA00022679"/>
    </source>
</evidence>
<evidence type="ECO:0000256" key="5">
    <source>
        <dbReference type="ARBA" id="ARBA00023316"/>
    </source>
</evidence>
<evidence type="ECO:0000256" key="3">
    <source>
        <dbReference type="ARBA" id="ARBA00022960"/>
    </source>
</evidence>
<dbReference type="GO" id="GO:0005576">
    <property type="term" value="C:extracellular region"/>
    <property type="evidence" value="ECO:0007669"/>
    <property type="project" value="TreeGrafter"/>
</dbReference>
<comment type="caution">
    <text evidence="9">The sequence shown here is derived from an EMBL/GenBank/DDBJ whole genome shotgun (WGS) entry which is preliminary data.</text>
</comment>
<evidence type="ECO:0000256" key="6">
    <source>
        <dbReference type="PROSITE-ProRule" id="PRU01373"/>
    </source>
</evidence>
<keyword evidence="5 6" id="KW-0961">Cell wall biogenesis/degradation</keyword>
<feature type="domain" description="L,D-TPase catalytic" evidence="8">
    <location>
        <begin position="154"/>
        <end position="264"/>
    </location>
</feature>
<feature type="active site" description="Nucleophile" evidence="6">
    <location>
        <position position="240"/>
    </location>
</feature>
<keyword evidence="10" id="KW-1185">Reference proteome</keyword>
<feature type="region of interest" description="Disordered" evidence="7">
    <location>
        <begin position="293"/>
        <end position="313"/>
    </location>
</feature>
<dbReference type="PROSITE" id="PS52029">
    <property type="entry name" value="LD_TPASE"/>
    <property type="match status" value="1"/>
</dbReference>
<dbReference type="OrthoDB" id="8887048at2"/>
<evidence type="ECO:0000313" key="9">
    <source>
        <dbReference type="EMBL" id="NBE53265.1"/>
    </source>
</evidence>
<dbReference type="GO" id="GO:0016740">
    <property type="term" value="F:transferase activity"/>
    <property type="evidence" value="ECO:0007669"/>
    <property type="project" value="UniProtKB-KW"/>
</dbReference>
<proteinExistence type="predicted"/>
<evidence type="ECO:0000259" key="8">
    <source>
        <dbReference type="PROSITE" id="PS52029"/>
    </source>
</evidence>
<dbReference type="GO" id="GO:0071972">
    <property type="term" value="F:peptidoglycan L,D-transpeptidase activity"/>
    <property type="evidence" value="ECO:0007669"/>
    <property type="project" value="TreeGrafter"/>
</dbReference>
<dbReference type="Gene3D" id="2.40.440.10">
    <property type="entry name" value="L,D-transpeptidase catalytic domain-like"/>
    <property type="match status" value="1"/>
</dbReference>
<evidence type="ECO:0000313" key="10">
    <source>
        <dbReference type="Proteomes" id="UP000598297"/>
    </source>
</evidence>
<dbReference type="CDD" id="cd16913">
    <property type="entry name" value="YkuD_like"/>
    <property type="match status" value="1"/>
</dbReference>
<dbReference type="Proteomes" id="UP000598297">
    <property type="component" value="Unassembled WGS sequence"/>
</dbReference>
<dbReference type="SUPFAM" id="SSF141523">
    <property type="entry name" value="L,D-transpeptidase catalytic domain-like"/>
    <property type="match status" value="1"/>
</dbReference>
<evidence type="ECO:0000256" key="4">
    <source>
        <dbReference type="ARBA" id="ARBA00022984"/>
    </source>
</evidence>
<dbReference type="GO" id="GO:0018104">
    <property type="term" value="P:peptidoglycan-protein cross-linking"/>
    <property type="evidence" value="ECO:0007669"/>
    <property type="project" value="TreeGrafter"/>
</dbReference>
<dbReference type="GO" id="GO:0071555">
    <property type="term" value="P:cell wall organization"/>
    <property type="evidence" value="ECO:0007669"/>
    <property type="project" value="UniProtKB-UniRule"/>
</dbReference>
<dbReference type="InterPro" id="IPR050979">
    <property type="entry name" value="LD-transpeptidase"/>
</dbReference>
<dbReference type="AlphaFoldDB" id="A0A964UX97"/>
<evidence type="ECO:0000256" key="7">
    <source>
        <dbReference type="SAM" id="MobiDB-lite"/>
    </source>
</evidence>
<dbReference type="InterPro" id="IPR038063">
    <property type="entry name" value="Transpep_catalytic_dom"/>
</dbReference>
<comment type="pathway">
    <text evidence="1 6">Cell wall biogenesis; peptidoglycan biosynthesis.</text>
</comment>
<keyword evidence="2" id="KW-0808">Transferase</keyword>
<gene>
    <name evidence="9" type="ORF">GUY60_17930</name>
</gene>
<dbReference type="Pfam" id="PF03734">
    <property type="entry name" value="YkuD"/>
    <property type="match status" value="1"/>
</dbReference>
<dbReference type="PANTHER" id="PTHR30582">
    <property type="entry name" value="L,D-TRANSPEPTIDASE"/>
    <property type="match status" value="1"/>
</dbReference>
<reference evidence="9" key="1">
    <citation type="submission" date="2020-01" db="EMBL/GenBank/DDBJ databases">
        <title>Whole-genome analyses of novel actinobacteria.</title>
        <authorList>
            <person name="Sahin N."/>
        </authorList>
    </citation>
    <scope>NUCLEOTIDE SEQUENCE</scope>
    <source>
        <strain evidence="9">YC537</strain>
    </source>
</reference>
<dbReference type="PANTHER" id="PTHR30582:SF33">
    <property type="entry name" value="EXPORTED PROTEIN"/>
    <property type="match status" value="1"/>
</dbReference>
<accession>A0A964UX97</accession>
<dbReference type="EMBL" id="JAAAHS010000129">
    <property type="protein sequence ID" value="NBE53265.1"/>
    <property type="molecule type" value="Genomic_DNA"/>
</dbReference>
<dbReference type="InterPro" id="IPR005490">
    <property type="entry name" value="LD_TPept_cat_dom"/>
</dbReference>
<keyword evidence="3 6" id="KW-0133">Cell shape</keyword>
<keyword evidence="4 6" id="KW-0573">Peptidoglycan synthesis</keyword>
<protein>
    <submittedName>
        <fullName evidence="9">L,D-transpeptidase family protein</fullName>
    </submittedName>
</protein>
<organism evidence="9 10">
    <name type="scientific">Streptomyces boluensis</name>
    <dbReference type="NCBI Taxonomy" id="1775135"/>
    <lineage>
        <taxon>Bacteria</taxon>
        <taxon>Bacillati</taxon>
        <taxon>Actinomycetota</taxon>
        <taxon>Actinomycetes</taxon>
        <taxon>Kitasatosporales</taxon>
        <taxon>Streptomycetaceae</taxon>
        <taxon>Streptomyces</taxon>
    </lineage>
</organism>
<sequence length="313" mass="34040">MRSSCPAHPHARAYNRGSASFFDPLSQGGRSVRVVTSRPLSTAAGLIACSAVLAGQLLASTAAHAQQTQPTNAPEKPCTASSGAYQWQLEKKLGLPRDGVQSTEDCVAIRDLQERLGLKPANGKADLKTYRMLLVHEVRENPNAEGKCPVRSYRVTCVDLNRQILWVQKGRKVVFAPVPIRSGKDGYETRRGWHKIYVKRARHFSTLYDNAPMPHSQFFNGGQALHGTYSDLFKSGSHGCVNMYAADAKRLFNLLKVGDRVYVWGTKPGTGKRDGGGLPDDVLIAQGFGADGIAEDPTADVPPSRAELEAALR</sequence>